<dbReference type="GO" id="GO:0005829">
    <property type="term" value="C:cytosol"/>
    <property type="evidence" value="ECO:0007669"/>
    <property type="project" value="TreeGrafter"/>
</dbReference>
<dbReference type="GO" id="GO:0051539">
    <property type="term" value="F:4 iron, 4 sulfur cluster binding"/>
    <property type="evidence" value="ECO:0007669"/>
    <property type="project" value="UniProtKB-KW"/>
</dbReference>
<evidence type="ECO:0000256" key="4">
    <source>
        <dbReference type="ARBA" id="ARBA00022691"/>
    </source>
</evidence>
<dbReference type="AlphaFoldDB" id="A0A5N5ZUX5"/>
<organism evidence="11 12">
    <name type="scientific">Streptomyces mimosae</name>
    <dbReference type="NCBI Taxonomy" id="2586635"/>
    <lineage>
        <taxon>Bacteria</taxon>
        <taxon>Bacillati</taxon>
        <taxon>Actinomycetota</taxon>
        <taxon>Actinomycetes</taxon>
        <taxon>Kitasatosporales</taxon>
        <taxon>Streptomycetaceae</taxon>
        <taxon>Streptomyces</taxon>
    </lineage>
</organism>
<comment type="cofactor">
    <cofactor evidence="1">
        <name>[4Fe-4S] cluster</name>
        <dbReference type="ChEBI" id="CHEBI:49883"/>
    </cofactor>
</comment>
<dbReference type="RefSeq" id="WP_139675083.1">
    <property type="nucleotide sequence ID" value="NZ_VDLY02000027.1"/>
</dbReference>
<feature type="compositionally biased region" description="Low complexity" evidence="8">
    <location>
        <begin position="485"/>
        <end position="498"/>
    </location>
</feature>
<dbReference type="CDD" id="cd01335">
    <property type="entry name" value="Radical_SAM"/>
    <property type="match status" value="1"/>
</dbReference>
<dbReference type="PANTHER" id="PTHR43409">
    <property type="entry name" value="ANAEROBIC MAGNESIUM-PROTOPORPHYRIN IX MONOMETHYL ESTER CYCLASE-RELATED"/>
    <property type="match status" value="1"/>
</dbReference>
<keyword evidence="12" id="KW-1185">Reference proteome</keyword>
<dbReference type="Pfam" id="PF04055">
    <property type="entry name" value="Radical_SAM"/>
    <property type="match status" value="1"/>
</dbReference>
<evidence type="ECO:0000313" key="11">
    <source>
        <dbReference type="EMBL" id="KAB8158818.1"/>
    </source>
</evidence>
<keyword evidence="4" id="KW-0949">S-adenosyl-L-methionine</keyword>
<dbReference type="InterPro" id="IPR058240">
    <property type="entry name" value="rSAM_sf"/>
</dbReference>
<dbReference type="GO" id="GO:0046872">
    <property type="term" value="F:metal ion binding"/>
    <property type="evidence" value="ECO:0007669"/>
    <property type="project" value="UniProtKB-KW"/>
</dbReference>
<dbReference type="CDD" id="cd02068">
    <property type="entry name" value="radical_SAM_B12_BD"/>
    <property type="match status" value="1"/>
</dbReference>
<feature type="region of interest" description="Disordered" evidence="8">
    <location>
        <begin position="477"/>
        <end position="498"/>
    </location>
</feature>
<comment type="caution">
    <text evidence="11">The sequence shown here is derived from an EMBL/GenBank/DDBJ whole genome shotgun (WGS) entry which is preliminary data.</text>
</comment>
<protein>
    <submittedName>
        <fullName evidence="11">Radical SAM protein</fullName>
    </submittedName>
</protein>
<dbReference type="InterPro" id="IPR034466">
    <property type="entry name" value="Methyltransferase_Class_B"/>
</dbReference>
<keyword evidence="3" id="KW-0808">Transferase</keyword>
<dbReference type="PROSITE" id="PS51332">
    <property type="entry name" value="B12_BINDING"/>
    <property type="match status" value="1"/>
</dbReference>
<dbReference type="SFLD" id="SFLDG01082">
    <property type="entry name" value="B12-binding_domain_containing"/>
    <property type="match status" value="1"/>
</dbReference>
<evidence type="ECO:0000256" key="8">
    <source>
        <dbReference type="SAM" id="MobiDB-lite"/>
    </source>
</evidence>
<keyword evidence="6" id="KW-0408">Iron</keyword>
<evidence type="ECO:0000259" key="9">
    <source>
        <dbReference type="PROSITE" id="PS51332"/>
    </source>
</evidence>
<dbReference type="InterPro" id="IPR006638">
    <property type="entry name" value="Elp3/MiaA/NifB-like_rSAM"/>
</dbReference>
<dbReference type="SFLD" id="SFLDS00029">
    <property type="entry name" value="Radical_SAM"/>
    <property type="match status" value="1"/>
</dbReference>
<keyword evidence="2" id="KW-0489">Methyltransferase</keyword>
<accession>A0A5N5ZUX5</accession>
<dbReference type="PANTHER" id="PTHR43409:SF7">
    <property type="entry name" value="BLL1977 PROTEIN"/>
    <property type="match status" value="1"/>
</dbReference>
<dbReference type="InterPro" id="IPR051198">
    <property type="entry name" value="BchE-like"/>
</dbReference>
<dbReference type="InterPro" id="IPR006158">
    <property type="entry name" value="Cobalamin-bd"/>
</dbReference>
<dbReference type="Gene3D" id="3.40.50.280">
    <property type="entry name" value="Cobalamin-binding domain"/>
    <property type="match status" value="1"/>
</dbReference>
<evidence type="ECO:0000256" key="5">
    <source>
        <dbReference type="ARBA" id="ARBA00022723"/>
    </source>
</evidence>
<sequence length="498" mass="55437">MTVLLVNPPSLSGPPGARESFISGQKRRLTPQQYYSLPIEHLGLASIAAHARSRGIEVDVVNGMVEGHSSVAETWRAIQDVARRRGRPRLIGFTNIDTFDELSWLVERCRATWDDARIALGHNFATLNHQRILRGWDAIDYVMMGEGEVSFTLLAEAVLNDRPVDEVPGVARRADDGSVTATPQTVVNLDELPWPARDELPTVLREGFAGAVYTTRGCLYRCTFCGTGAVGDLLGRDRYRFRSVEAVVDEIEYLHRDFGLDFVAISDDLFLAKHPGMQERAGRFADEVLRRGLEISFMFDARVDAIGDLKLLAHLRRAGLRRIFVGLETGSYEQLVAYRKRHVTADQDPAARINAVNELGVEVIPGTIMFHPTVRPAELRQTLRLLKATGYRTPYKLFDRITAYAGTPLYHEYGAKGLLTNDWPIGEWEFASPHAERVFAEVKAFVTGQDEADFAAAERFFLERVAEWEAAEPDRGLAHQHLPVASTTAAAPTTAGQP</sequence>
<name>A0A5N5ZUX5_9ACTN</name>
<dbReference type="InterPro" id="IPR013785">
    <property type="entry name" value="Aldolase_TIM"/>
</dbReference>
<dbReference type="SMART" id="SM00729">
    <property type="entry name" value="Elp3"/>
    <property type="match status" value="1"/>
</dbReference>
<keyword evidence="5" id="KW-0479">Metal-binding</keyword>
<reference evidence="11" key="1">
    <citation type="submission" date="2019-10" db="EMBL/GenBank/DDBJ databases">
        <title>Nonomuraea sp. nov., isolated from Phyllanthus amarus.</title>
        <authorList>
            <person name="Klykleung N."/>
            <person name="Tanasupawat S."/>
        </authorList>
    </citation>
    <scope>NUCLEOTIDE SEQUENCE [LARGE SCALE GENOMIC DNA]</scope>
    <source>
        <strain evidence="11">3MP-10</strain>
    </source>
</reference>
<dbReference type="PROSITE" id="PS51918">
    <property type="entry name" value="RADICAL_SAM"/>
    <property type="match status" value="1"/>
</dbReference>
<keyword evidence="7" id="KW-0411">Iron-sulfur</keyword>
<evidence type="ECO:0000256" key="3">
    <source>
        <dbReference type="ARBA" id="ARBA00022679"/>
    </source>
</evidence>
<evidence type="ECO:0000313" key="12">
    <source>
        <dbReference type="Proteomes" id="UP000314251"/>
    </source>
</evidence>
<dbReference type="OrthoDB" id="5298546at2"/>
<dbReference type="SFLD" id="SFLDG01123">
    <property type="entry name" value="methyltransferase_(Class_B)"/>
    <property type="match status" value="1"/>
</dbReference>
<gene>
    <name evidence="11" type="ORF">FH607_028930</name>
</gene>
<dbReference type="Proteomes" id="UP000314251">
    <property type="component" value="Unassembled WGS sequence"/>
</dbReference>
<proteinExistence type="predicted"/>
<evidence type="ECO:0000256" key="6">
    <source>
        <dbReference type="ARBA" id="ARBA00023004"/>
    </source>
</evidence>
<dbReference type="Pfam" id="PF02310">
    <property type="entry name" value="B12-binding"/>
    <property type="match status" value="1"/>
</dbReference>
<dbReference type="GO" id="GO:0003824">
    <property type="term" value="F:catalytic activity"/>
    <property type="evidence" value="ECO:0007669"/>
    <property type="project" value="InterPro"/>
</dbReference>
<dbReference type="Gene3D" id="3.20.20.70">
    <property type="entry name" value="Aldolase class I"/>
    <property type="match status" value="1"/>
</dbReference>
<feature type="domain" description="B12-binding" evidence="9">
    <location>
        <begin position="25"/>
        <end position="165"/>
    </location>
</feature>
<evidence type="ECO:0000256" key="1">
    <source>
        <dbReference type="ARBA" id="ARBA00001966"/>
    </source>
</evidence>
<dbReference type="EMBL" id="VDLY02000027">
    <property type="protein sequence ID" value="KAB8158818.1"/>
    <property type="molecule type" value="Genomic_DNA"/>
</dbReference>
<evidence type="ECO:0000256" key="2">
    <source>
        <dbReference type="ARBA" id="ARBA00022603"/>
    </source>
</evidence>
<feature type="domain" description="Radical SAM core" evidence="10">
    <location>
        <begin position="204"/>
        <end position="450"/>
    </location>
</feature>
<dbReference type="GO" id="GO:0031419">
    <property type="term" value="F:cobalamin binding"/>
    <property type="evidence" value="ECO:0007669"/>
    <property type="project" value="InterPro"/>
</dbReference>
<dbReference type="InterPro" id="IPR007197">
    <property type="entry name" value="rSAM"/>
</dbReference>
<dbReference type="SUPFAM" id="SSF102114">
    <property type="entry name" value="Radical SAM enzymes"/>
    <property type="match status" value="1"/>
</dbReference>
<evidence type="ECO:0000256" key="7">
    <source>
        <dbReference type="ARBA" id="ARBA00023014"/>
    </source>
</evidence>
<evidence type="ECO:0000259" key="10">
    <source>
        <dbReference type="PROSITE" id="PS51918"/>
    </source>
</evidence>